<reference evidence="4" key="3">
    <citation type="submission" date="2024-02" db="UniProtKB">
        <authorList>
            <consortium name="WormBaseParasite"/>
        </authorList>
    </citation>
    <scope>IDENTIFICATION</scope>
    <source>
        <strain evidence="4">pt0022</strain>
    </source>
</reference>
<feature type="compositionally biased region" description="Basic and acidic residues" evidence="1">
    <location>
        <begin position="206"/>
        <end position="227"/>
    </location>
</feature>
<reference evidence="3" key="2">
    <citation type="journal article" date="2016" name="Mol. Ecol.">
        <title>Population genomics of the filarial nematode parasite Wuchereria bancrofti from mosquitoes.</title>
        <authorList>
            <person name="Small S.T."/>
            <person name="Reimer L.J."/>
            <person name="Tisch D.J."/>
            <person name="King C.L."/>
            <person name="Christensen B.M."/>
            <person name="Siba P.M."/>
            <person name="Kazura J.W."/>
            <person name="Serre D."/>
            <person name="Zimmerman P.A."/>
        </authorList>
    </citation>
    <scope>NUCLEOTIDE SEQUENCE</scope>
    <source>
        <strain evidence="3">pt0022</strain>
    </source>
</reference>
<keyword evidence="2" id="KW-0732">Signal</keyword>
<accession>A0AAF5PMN6</accession>
<evidence type="ECO:0000313" key="4">
    <source>
        <dbReference type="WBParaSite" id="mrna-Wban_02903"/>
    </source>
</evidence>
<organism evidence="3 4">
    <name type="scientific">Wuchereria bancrofti</name>
    <dbReference type="NCBI Taxonomy" id="6293"/>
    <lineage>
        <taxon>Eukaryota</taxon>
        <taxon>Metazoa</taxon>
        <taxon>Ecdysozoa</taxon>
        <taxon>Nematoda</taxon>
        <taxon>Chromadorea</taxon>
        <taxon>Rhabditida</taxon>
        <taxon>Spirurina</taxon>
        <taxon>Spiruromorpha</taxon>
        <taxon>Filarioidea</taxon>
        <taxon>Onchocercidae</taxon>
        <taxon>Wuchereria</taxon>
    </lineage>
</organism>
<feature type="region of interest" description="Disordered" evidence="1">
    <location>
        <begin position="145"/>
        <end position="175"/>
    </location>
</feature>
<sequence length="283" mass="32620">MLIKICFFIIIISNISYSLRLSRSALRQSISEYNKEKNKHDIGWTDWNGGHDSGYAIKKDGHQEKDSVNFKHAIKEEGEKHALKSATGAGKHALATAEKGASKHIDEASTLGKDVKAKTFGFFDYQYKQPEYHVEQFYTDEKHRQKVGTDRLHHTSKDHESDAHEASGWGKHGKGYHNDAKGLDAHENGGKFHDGWANNFQKGYEHEGEKDYSKGHDTHKGHYHHDIVPQSSPPHLPNHHYHHHENHDTPYEHNYGHRSGIWDYPAEYDVWGKWRHGWEHGLD</sequence>
<feature type="signal peptide" evidence="2">
    <location>
        <begin position="1"/>
        <end position="18"/>
    </location>
</feature>
<evidence type="ECO:0000256" key="2">
    <source>
        <dbReference type="SAM" id="SignalP"/>
    </source>
</evidence>
<proteinExistence type="predicted"/>
<evidence type="ECO:0000313" key="3">
    <source>
        <dbReference type="Proteomes" id="UP000093561"/>
    </source>
</evidence>
<dbReference type="AlphaFoldDB" id="A0AAF5PMN6"/>
<feature type="compositionally biased region" description="Basic and acidic residues" evidence="1">
    <location>
        <begin position="145"/>
        <end position="165"/>
    </location>
</feature>
<dbReference type="WBParaSite" id="mrna-Wban_02903">
    <property type="protein sequence ID" value="mrna-Wban_02903"/>
    <property type="gene ID" value="Wban_02903"/>
</dbReference>
<dbReference type="Proteomes" id="UP000093561">
    <property type="component" value="Unassembled WGS sequence"/>
</dbReference>
<feature type="chain" id="PRO_5042086686" evidence="2">
    <location>
        <begin position="19"/>
        <end position="283"/>
    </location>
</feature>
<reference evidence="3" key="1">
    <citation type="submission" date="2015-03" db="EMBL/GenBank/DDBJ databases">
        <title>Wuchereria bancrofti Genome Sequencing Papua New Guinea Strain.</title>
        <authorList>
            <person name="Small S.T."/>
            <person name="Serre D."/>
            <person name="Zimmerman P.A."/>
        </authorList>
    </citation>
    <scope>NUCLEOTIDE SEQUENCE [LARGE SCALE GENOMIC DNA]</scope>
    <source>
        <strain evidence="3">pt0022</strain>
    </source>
</reference>
<protein>
    <submittedName>
        <fullName evidence="4">Uncharacterized protein</fullName>
    </submittedName>
</protein>
<feature type="region of interest" description="Disordered" evidence="1">
    <location>
        <begin position="206"/>
        <end position="251"/>
    </location>
</feature>
<evidence type="ECO:0000256" key="1">
    <source>
        <dbReference type="SAM" id="MobiDB-lite"/>
    </source>
</evidence>
<name>A0AAF5PMN6_WUCBA</name>